<feature type="chain" id="PRO_5038752359" description="DKNYY family protein" evidence="1">
    <location>
        <begin position="22"/>
        <end position="233"/>
    </location>
</feature>
<organism evidence="2 3">
    <name type="scientific">Megamonas hypermegale</name>
    <dbReference type="NCBI Taxonomy" id="158847"/>
    <lineage>
        <taxon>Bacteria</taxon>
        <taxon>Bacillati</taxon>
        <taxon>Bacillota</taxon>
        <taxon>Negativicutes</taxon>
        <taxon>Selenomonadales</taxon>
        <taxon>Selenomonadaceae</taxon>
        <taxon>Megamonas</taxon>
    </lineage>
</organism>
<dbReference type="EMBL" id="LT906446">
    <property type="protein sequence ID" value="SNU98197.1"/>
    <property type="molecule type" value="Genomic_DNA"/>
</dbReference>
<dbReference type="GeneID" id="78506906"/>
<name>A0A239TK73_9FIRM</name>
<proteinExistence type="predicted"/>
<evidence type="ECO:0000313" key="2">
    <source>
        <dbReference type="EMBL" id="SNU98197.1"/>
    </source>
</evidence>
<keyword evidence="1" id="KW-0732">Signal</keyword>
<sequence>MTKIWGIILCMCFILSETCYAIQFSQPLKIGTIDFKQGGGVFISGAASNSVQFFPEIRRRYVKDDTFGAEKGIAHFGEGTDDLYLYYNTEKCLNIGGNALNNTISEDIWSSDIYQIQYSKTSFVYPIYDMKHNHIGNETRFETRSVYSIYNIKADYIIIGREINSLSRQFVKYIDTKEITKRYFGENTHVIYKNLSTQGDTIIIDYYSSGTKGKFYFKWDDKAQWFSVKQVIN</sequence>
<evidence type="ECO:0008006" key="4">
    <source>
        <dbReference type="Google" id="ProtNLM"/>
    </source>
</evidence>
<evidence type="ECO:0000256" key="1">
    <source>
        <dbReference type="SAM" id="SignalP"/>
    </source>
</evidence>
<accession>A0A239TK73</accession>
<dbReference type="RefSeq" id="WP_027890737.1">
    <property type="nucleotide sequence ID" value="NZ_CALXYC010000009.1"/>
</dbReference>
<dbReference type="eggNOG" id="ENOG502ZQJW">
    <property type="taxonomic scope" value="Bacteria"/>
</dbReference>
<evidence type="ECO:0000313" key="3">
    <source>
        <dbReference type="Proteomes" id="UP000215383"/>
    </source>
</evidence>
<protein>
    <recommendedName>
        <fullName evidence="4">DKNYY family protein</fullName>
    </recommendedName>
</protein>
<feature type="signal peptide" evidence="1">
    <location>
        <begin position="1"/>
        <end position="21"/>
    </location>
</feature>
<dbReference type="Proteomes" id="UP000215383">
    <property type="component" value="Chromosome 1"/>
</dbReference>
<dbReference type="AlphaFoldDB" id="A0A239TK73"/>
<keyword evidence="3" id="KW-1185">Reference proteome</keyword>
<gene>
    <name evidence="2" type="ORF">SAMEA4364220_00887</name>
</gene>
<reference evidence="2 3" key="1">
    <citation type="submission" date="2017-06" db="EMBL/GenBank/DDBJ databases">
        <authorList>
            <consortium name="Pathogen Informatics"/>
        </authorList>
    </citation>
    <scope>NUCLEOTIDE SEQUENCE [LARGE SCALE GENOMIC DNA]</scope>
    <source>
        <strain evidence="2 3">NCTC10570</strain>
    </source>
</reference>